<dbReference type="Gene3D" id="3.40.50.300">
    <property type="entry name" value="P-loop containing nucleotide triphosphate hydrolases"/>
    <property type="match status" value="1"/>
</dbReference>
<name>A0A9Y1BRZ3_9ARCH</name>
<evidence type="ECO:0000313" key="3">
    <source>
        <dbReference type="EMBL" id="UJG43851.1"/>
    </source>
</evidence>
<keyword evidence="1" id="KW-0547">Nucleotide-binding</keyword>
<gene>
    <name evidence="3" type="ORF">K9W46_01375</name>
</gene>
<dbReference type="PANTHER" id="PTHR24073">
    <property type="entry name" value="DRAB5-RELATED"/>
    <property type="match status" value="1"/>
</dbReference>
<dbReference type="GO" id="GO:0005525">
    <property type="term" value="F:GTP binding"/>
    <property type="evidence" value="ECO:0007669"/>
    <property type="project" value="UniProtKB-KW"/>
</dbReference>
<dbReference type="InterPro" id="IPR005225">
    <property type="entry name" value="Small_GTP-bd"/>
</dbReference>
<dbReference type="InterPro" id="IPR001806">
    <property type="entry name" value="Small_GTPase"/>
</dbReference>
<protein>
    <submittedName>
        <fullName evidence="3">GTP-binding protein</fullName>
    </submittedName>
</protein>
<dbReference type="SUPFAM" id="SSF52540">
    <property type="entry name" value="P-loop containing nucleoside triphosphate hydrolases"/>
    <property type="match status" value="1"/>
</dbReference>
<sequence length="223" mass="25463">MVPTQMKKITILGTTGSGKTTFLEALFGDFKKNDVKRDLSKEKSSNCDFIPLKNNAFKESTTTISLNVINSLLYLTTFNQLGLEKFENRDNIDFENVEEIYQVVFNDPAGQERFDFMQEIAVRGANLVIIMADGTNISSLEKVVHYISLVKIEENLSKKKIPIIIFINKSDLKEKGVYLGKSIAEQIVYSSILDEKLLIYETSNLKKETYTEPLRIIFNYLAY</sequence>
<proteinExistence type="predicted"/>
<organism evidence="3">
    <name type="scientific">Candidatus Heimdallarchaeum endolithica</name>
    <dbReference type="NCBI Taxonomy" id="2876572"/>
    <lineage>
        <taxon>Archaea</taxon>
        <taxon>Promethearchaeati</taxon>
        <taxon>Candidatus Heimdallarchaeota</taxon>
        <taxon>Candidatus Heimdallarchaeia (ex Rinke et al. 2021) (nom. nud.)</taxon>
        <taxon>Candidatus Heimdallarchaeales</taxon>
        <taxon>Candidatus Heimdallarchaeaceae</taxon>
        <taxon>Candidatus Heimdallarchaeum</taxon>
    </lineage>
</organism>
<dbReference type="PRINTS" id="PR00449">
    <property type="entry name" value="RASTRNSFRMNG"/>
</dbReference>
<accession>A0A9Y1BRZ3</accession>
<dbReference type="PROSITE" id="PS51419">
    <property type="entry name" value="RAB"/>
    <property type="match status" value="1"/>
</dbReference>
<evidence type="ECO:0000256" key="2">
    <source>
        <dbReference type="ARBA" id="ARBA00023134"/>
    </source>
</evidence>
<dbReference type="Pfam" id="PF00071">
    <property type="entry name" value="Ras"/>
    <property type="match status" value="1"/>
</dbReference>
<dbReference type="EMBL" id="CP084167">
    <property type="protein sequence ID" value="UJG43851.1"/>
    <property type="molecule type" value="Genomic_DNA"/>
</dbReference>
<evidence type="ECO:0000256" key="1">
    <source>
        <dbReference type="ARBA" id="ARBA00022741"/>
    </source>
</evidence>
<keyword evidence="2" id="KW-0342">GTP-binding</keyword>
<dbReference type="Proteomes" id="UP001200513">
    <property type="component" value="Chromosome"/>
</dbReference>
<dbReference type="AlphaFoldDB" id="A0A9Y1BRZ3"/>
<dbReference type="GO" id="GO:0003924">
    <property type="term" value="F:GTPase activity"/>
    <property type="evidence" value="ECO:0007669"/>
    <property type="project" value="InterPro"/>
</dbReference>
<dbReference type="InterPro" id="IPR027417">
    <property type="entry name" value="P-loop_NTPase"/>
</dbReference>
<reference evidence="3" key="1">
    <citation type="journal article" date="2022" name="Nat. Microbiol.">
        <title>Unique mobile elements and scalable gene flow at the prokaryote-eukaryote boundary revealed by circularized Asgard archaea genomes.</title>
        <authorList>
            <person name="Wu F."/>
            <person name="Speth D.R."/>
            <person name="Philosof A."/>
            <person name="Cremiere A."/>
            <person name="Narayanan A."/>
            <person name="Barco R.A."/>
            <person name="Connon S.A."/>
            <person name="Amend J.P."/>
            <person name="Antoshechkin I.A."/>
            <person name="Orphan V.J."/>
        </authorList>
    </citation>
    <scope>NUCLEOTIDE SEQUENCE</scope>
    <source>
        <strain evidence="3">PR6</strain>
    </source>
</reference>
<dbReference type="NCBIfam" id="TIGR00231">
    <property type="entry name" value="small_GTP"/>
    <property type="match status" value="1"/>
</dbReference>